<dbReference type="Proteomes" id="UP000178425">
    <property type="component" value="Unassembled WGS sequence"/>
</dbReference>
<gene>
    <name evidence="2" type="ORF">A2W54_00200</name>
</gene>
<keyword evidence="1" id="KW-0812">Transmembrane</keyword>
<sequence length="687" mass="78487">MLYEYSLAILFYAVFSVFAFIGLAFTSRWIANFKTAYISSKPLGLLIFGYFIWLLSSSKMIDFQNTLLLWIFLVLSISVSFLFLFKNWPKYRKGVWRDILLVEFTWIILYLAYLWLRSYNAEIHGTERFMDMAFFNASALTNYFPPIDPWRAGSPINYYYYGHYLFALVSKLSGIATNFTYTFTLGIIFSSAVMLSWAFVKRFTNSNFFAVLAGFFAAVSGTVAFSFCVLGAKAPEICSWMKSTRLYEPSYIINEIPSYSFTVGDLHAHLIALPFFMLALILIYDLFKAPELKYDLMFALTIILASLGLINPWDFVSLAVVVSLAVFIRILRTKKFDYKYILKAAAIGIFAIILMLPFLARFESGASGIGFASSYAAQNTLIGKQYPTPLHGWLGMWAGFLALVAISIAAMRKKTFNLENYPVVLVLSAVLLLAGVEFFFIRDVYSLANPPYFRANTVFKFGFHTWILLSFSAMVFAGQTWDEYKKNPTKMRRARPLIRLLMVSVLVVVFFGAYYPYQAINQFYLSTPPPYSLDGSLFLKRLYPNDYETVQWTKNNILKREVVVEAAGDSYSDYGRLGVFTGSINPIQWLTHQWTWHFNPPKNAKPGTAIESGWGKVAAISGEVRMIYESSDINQTKTLLNKYGAKYIYIGALERKEYPALNEQKFYEIGEVVFSSGDSKLFMLNFF</sequence>
<dbReference type="PANTHER" id="PTHR10790">
    <property type="entry name" value="TPR-DOMAIN CONTAINING PROTEIN"/>
    <property type="match status" value="1"/>
</dbReference>
<feature type="transmembrane region" description="Helical" evidence="1">
    <location>
        <begin position="461"/>
        <end position="477"/>
    </location>
</feature>
<proteinExistence type="predicted"/>
<evidence type="ECO:0000256" key="1">
    <source>
        <dbReference type="SAM" id="Phobius"/>
    </source>
</evidence>
<comment type="caution">
    <text evidence="2">The sequence shown here is derived from an EMBL/GenBank/DDBJ whole genome shotgun (WGS) entry which is preliminary data.</text>
</comment>
<dbReference type="Pfam" id="PF10060">
    <property type="entry name" value="DUF2298"/>
    <property type="match status" value="1"/>
</dbReference>
<feature type="transmembrane region" description="Helical" evidence="1">
    <location>
        <begin position="6"/>
        <end position="31"/>
    </location>
</feature>
<dbReference type="AlphaFoldDB" id="A0A1F5WPR9"/>
<evidence type="ECO:0000313" key="3">
    <source>
        <dbReference type="Proteomes" id="UP000178425"/>
    </source>
</evidence>
<feature type="transmembrane region" description="Helical" evidence="1">
    <location>
        <begin position="340"/>
        <end position="360"/>
    </location>
</feature>
<feature type="transmembrane region" description="Helical" evidence="1">
    <location>
        <begin position="67"/>
        <end position="85"/>
    </location>
</feature>
<feature type="transmembrane region" description="Helical" evidence="1">
    <location>
        <begin position="497"/>
        <end position="517"/>
    </location>
</feature>
<feature type="transmembrane region" description="Helical" evidence="1">
    <location>
        <begin position="294"/>
        <end position="310"/>
    </location>
</feature>
<evidence type="ECO:0000313" key="2">
    <source>
        <dbReference type="EMBL" id="OGF77620.1"/>
    </source>
</evidence>
<accession>A0A1F5WPR9</accession>
<feature type="transmembrane region" description="Helical" evidence="1">
    <location>
        <begin position="97"/>
        <end position="116"/>
    </location>
</feature>
<dbReference type="InterPro" id="IPR018746">
    <property type="entry name" value="DUF2298"/>
</dbReference>
<feature type="transmembrane region" description="Helical" evidence="1">
    <location>
        <begin position="43"/>
        <end position="61"/>
    </location>
</feature>
<protein>
    <recommendedName>
        <fullName evidence="4">YYY membrane protein</fullName>
    </recommendedName>
</protein>
<name>A0A1F5WPR9_9BACT</name>
<feature type="transmembrane region" description="Helical" evidence="1">
    <location>
        <begin position="390"/>
        <end position="411"/>
    </location>
</feature>
<dbReference type="EMBL" id="MFHI01000038">
    <property type="protein sequence ID" value="OGF77620.1"/>
    <property type="molecule type" value="Genomic_DNA"/>
</dbReference>
<feature type="transmembrane region" description="Helical" evidence="1">
    <location>
        <begin position="207"/>
        <end position="232"/>
    </location>
</feature>
<reference evidence="2 3" key="1">
    <citation type="journal article" date="2016" name="Nat. Commun.">
        <title>Thousands of microbial genomes shed light on interconnected biogeochemical processes in an aquifer system.</title>
        <authorList>
            <person name="Anantharaman K."/>
            <person name="Brown C.T."/>
            <person name="Hug L.A."/>
            <person name="Sharon I."/>
            <person name="Castelle C.J."/>
            <person name="Probst A.J."/>
            <person name="Thomas B.C."/>
            <person name="Singh A."/>
            <person name="Wilkins M.J."/>
            <person name="Karaoz U."/>
            <person name="Brodie E.L."/>
            <person name="Williams K.H."/>
            <person name="Hubbard S.S."/>
            <person name="Banfield J.F."/>
        </authorList>
    </citation>
    <scope>NUCLEOTIDE SEQUENCE [LARGE SCALE GENOMIC DNA]</scope>
</reference>
<feature type="transmembrane region" description="Helical" evidence="1">
    <location>
        <begin position="266"/>
        <end position="287"/>
    </location>
</feature>
<evidence type="ECO:0008006" key="4">
    <source>
        <dbReference type="Google" id="ProtNLM"/>
    </source>
</evidence>
<organism evidence="2 3">
    <name type="scientific">Candidatus Giovannonibacteria bacterium RIFCSPHIGHO2_02_43_13</name>
    <dbReference type="NCBI Taxonomy" id="1798330"/>
    <lineage>
        <taxon>Bacteria</taxon>
        <taxon>Candidatus Giovannoniibacteriota</taxon>
    </lineage>
</organism>
<dbReference type="PANTHER" id="PTHR10790:SF51">
    <property type="entry name" value="TETRATRICOPEPTIDE REPEAT PROTEIN"/>
    <property type="match status" value="1"/>
</dbReference>
<feature type="transmembrane region" description="Helical" evidence="1">
    <location>
        <begin position="423"/>
        <end position="441"/>
    </location>
</feature>
<feature type="transmembrane region" description="Helical" evidence="1">
    <location>
        <begin position="179"/>
        <end position="200"/>
    </location>
</feature>
<keyword evidence="1" id="KW-1133">Transmembrane helix</keyword>
<keyword evidence="1" id="KW-0472">Membrane</keyword>